<evidence type="ECO:0000256" key="3">
    <source>
        <dbReference type="ARBA" id="ARBA00022502"/>
    </source>
</evidence>
<evidence type="ECO:0000256" key="1">
    <source>
        <dbReference type="ARBA" id="ARBA00004127"/>
    </source>
</evidence>
<evidence type="ECO:0000256" key="6">
    <source>
        <dbReference type="ARBA" id="ARBA00022989"/>
    </source>
</evidence>
<keyword evidence="7 9" id="KW-0472">Membrane</keyword>
<comment type="caution">
    <text evidence="9">Lacks conserved residue(s) required for the propagation of feature annotation.</text>
</comment>
<accession>E4X0K2</accession>
<evidence type="ECO:0000256" key="7">
    <source>
        <dbReference type="ARBA" id="ARBA00023136"/>
    </source>
</evidence>
<comment type="subcellular location">
    <subcellularLocation>
        <location evidence="1">Endomembrane system</location>
        <topology evidence="1">Multi-pass membrane protein</topology>
    </subcellularLocation>
    <subcellularLocation>
        <location evidence="9">Golgi apparatus membrane</location>
        <topology evidence="9">Multi-pass membrane protein</topology>
    </subcellularLocation>
</comment>
<evidence type="ECO:0000256" key="2">
    <source>
        <dbReference type="ARBA" id="ARBA00006387"/>
    </source>
</evidence>
<dbReference type="PANTHER" id="PTHR13148">
    <property type="entry name" value="PER1-RELATED"/>
    <property type="match status" value="1"/>
</dbReference>
<dbReference type="EMBL" id="FN653020">
    <property type="protein sequence ID" value="CBY23301.1"/>
    <property type="molecule type" value="Genomic_DNA"/>
</dbReference>
<feature type="transmembrane region" description="Helical" evidence="9">
    <location>
        <begin position="116"/>
        <end position="136"/>
    </location>
</feature>
<keyword evidence="6 9" id="KW-1133">Transmembrane helix</keyword>
<comment type="function">
    <text evidence="8">Involved in the fatty acid remodeling steps of GPI-anchor maturation where the unsaturated acyl chain at sn-2 of inositol phosphate is replaced by a saturated stearoyl chain. May catalyze the first step of the fatty acid remodeling, by removing the unsaturated acyl chain at sn-2 of inositol phosphate, generating a lyso-GPI intermediate. The fatty acid remodeling steps is critical for the integration of GPI-APs into lipid rafts.</text>
</comment>
<sequence>MFPSTNDKVLLFHAFVCSVGWIMSAQFHARETKTSEKMDYLGALAIVYSTLFLSLSRNFGHRSSQIGPALFACFYCHVYSMRNRIDYGLNMKLCVCLGIISLALWVRIYLIERSEALFKVSLISIASALLLALEILDFPPLYRIFDAHSLWHCGTIPAPWLLYPALMEDLYNVQKSKTKLP</sequence>
<keyword evidence="9" id="KW-0333">Golgi apparatus</keyword>
<keyword evidence="4 9" id="KW-0812">Transmembrane</keyword>
<dbReference type="InterPro" id="IPR007217">
    <property type="entry name" value="Per1-like"/>
</dbReference>
<dbReference type="GO" id="GO:0000139">
    <property type="term" value="C:Golgi membrane"/>
    <property type="evidence" value="ECO:0007669"/>
    <property type="project" value="UniProtKB-SubCell"/>
</dbReference>
<evidence type="ECO:0000256" key="4">
    <source>
        <dbReference type="ARBA" id="ARBA00022692"/>
    </source>
</evidence>
<evidence type="ECO:0000256" key="5">
    <source>
        <dbReference type="ARBA" id="ARBA00022729"/>
    </source>
</evidence>
<evidence type="ECO:0000256" key="9">
    <source>
        <dbReference type="RuleBase" id="RU365066"/>
    </source>
</evidence>
<dbReference type="Proteomes" id="UP000001307">
    <property type="component" value="Unassembled WGS sequence"/>
</dbReference>
<dbReference type="GO" id="GO:0016788">
    <property type="term" value="F:hydrolase activity, acting on ester bonds"/>
    <property type="evidence" value="ECO:0007669"/>
    <property type="project" value="TreeGrafter"/>
</dbReference>
<evidence type="ECO:0000256" key="8">
    <source>
        <dbReference type="ARBA" id="ARBA00093305"/>
    </source>
</evidence>
<evidence type="ECO:0000313" key="11">
    <source>
        <dbReference type="Proteomes" id="UP000001307"/>
    </source>
</evidence>
<dbReference type="Pfam" id="PF04080">
    <property type="entry name" value="Per1"/>
    <property type="match status" value="1"/>
</dbReference>
<dbReference type="OrthoDB" id="419770at2759"/>
<keyword evidence="3 9" id="KW-0337">GPI-anchor biosynthesis</keyword>
<proteinExistence type="inferred from homology"/>
<protein>
    <recommendedName>
        <fullName evidence="9">Post-GPI attachment to proteins factor 3</fullName>
    </recommendedName>
</protein>
<dbReference type="InParanoid" id="E4X0K2"/>
<dbReference type="PANTHER" id="PTHR13148:SF0">
    <property type="entry name" value="POST-GPI ATTACHMENT TO PROTEINS FACTOR 3"/>
    <property type="match status" value="1"/>
</dbReference>
<comment type="similarity">
    <text evidence="2 9">Belongs to the PGAP3 family.</text>
</comment>
<reference evidence="10" key="1">
    <citation type="journal article" date="2010" name="Science">
        <title>Plasticity of animal genome architecture unmasked by rapid evolution of a pelagic tunicate.</title>
        <authorList>
            <person name="Denoeud F."/>
            <person name="Henriet S."/>
            <person name="Mungpakdee S."/>
            <person name="Aury J.M."/>
            <person name="Da Silva C."/>
            <person name="Brinkmann H."/>
            <person name="Mikhaleva J."/>
            <person name="Olsen L.C."/>
            <person name="Jubin C."/>
            <person name="Canestro C."/>
            <person name="Bouquet J.M."/>
            <person name="Danks G."/>
            <person name="Poulain J."/>
            <person name="Campsteijn C."/>
            <person name="Adamski M."/>
            <person name="Cross I."/>
            <person name="Yadetie F."/>
            <person name="Muffato M."/>
            <person name="Louis A."/>
            <person name="Butcher S."/>
            <person name="Tsagkogeorga G."/>
            <person name="Konrad A."/>
            <person name="Singh S."/>
            <person name="Jensen M.F."/>
            <person name="Cong E.H."/>
            <person name="Eikeseth-Otteraa H."/>
            <person name="Noel B."/>
            <person name="Anthouard V."/>
            <person name="Porcel B.M."/>
            <person name="Kachouri-Lafond R."/>
            <person name="Nishino A."/>
            <person name="Ugolini M."/>
            <person name="Chourrout P."/>
            <person name="Nishida H."/>
            <person name="Aasland R."/>
            <person name="Huzurbazar S."/>
            <person name="Westhof E."/>
            <person name="Delsuc F."/>
            <person name="Lehrach H."/>
            <person name="Reinhardt R."/>
            <person name="Weissenbach J."/>
            <person name="Roy S.W."/>
            <person name="Artiguenave F."/>
            <person name="Postlethwait J.H."/>
            <person name="Manak J.R."/>
            <person name="Thompson E.M."/>
            <person name="Jaillon O."/>
            <person name="Du Pasquier L."/>
            <person name="Boudinot P."/>
            <person name="Liberles D.A."/>
            <person name="Volff J.N."/>
            <person name="Philippe H."/>
            <person name="Lenhard B."/>
            <person name="Roest Crollius H."/>
            <person name="Wincker P."/>
            <person name="Chourrout D."/>
        </authorList>
    </citation>
    <scope>NUCLEOTIDE SEQUENCE [LARGE SCALE GENOMIC DNA]</scope>
</reference>
<gene>
    <name evidence="10" type="ORF">GSOID_T00015239001</name>
</gene>
<keyword evidence="11" id="KW-1185">Reference proteome</keyword>
<dbReference type="GO" id="GO:0005789">
    <property type="term" value="C:endoplasmic reticulum membrane"/>
    <property type="evidence" value="ECO:0007669"/>
    <property type="project" value="TreeGrafter"/>
</dbReference>
<comment type="function">
    <text evidence="9">Involved in the lipid remodeling steps of GPI-anchor maturation.</text>
</comment>
<feature type="transmembrane region" description="Helical" evidence="9">
    <location>
        <begin position="89"/>
        <end position="110"/>
    </location>
</feature>
<name>E4X0K2_OIKDI</name>
<dbReference type="AlphaFoldDB" id="E4X0K2"/>
<organism evidence="10">
    <name type="scientific">Oikopleura dioica</name>
    <name type="common">Tunicate</name>
    <dbReference type="NCBI Taxonomy" id="34765"/>
    <lineage>
        <taxon>Eukaryota</taxon>
        <taxon>Metazoa</taxon>
        <taxon>Chordata</taxon>
        <taxon>Tunicata</taxon>
        <taxon>Appendicularia</taxon>
        <taxon>Copelata</taxon>
        <taxon>Oikopleuridae</taxon>
        <taxon>Oikopleura</taxon>
    </lineage>
</organism>
<dbReference type="GO" id="GO:0006506">
    <property type="term" value="P:GPI anchor biosynthetic process"/>
    <property type="evidence" value="ECO:0007669"/>
    <property type="project" value="UniProtKB-KW"/>
</dbReference>
<feature type="transmembrane region" description="Helical" evidence="9">
    <location>
        <begin position="39"/>
        <end position="56"/>
    </location>
</feature>
<evidence type="ECO:0000313" key="10">
    <source>
        <dbReference type="EMBL" id="CBY23301.1"/>
    </source>
</evidence>
<keyword evidence="5" id="KW-0732">Signal</keyword>